<dbReference type="PANTHER" id="PTHR43861">
    <property type="entry name" value="TRANS-ACONITATE 2-METHYLTRANSFERASE-RELATED"/>
    <property type="match status" value="1"/>
</dbReference>
<proteinExistence type="predicted"/>
<protein>
    <recommendedName>
        <fullName evidence="4">Methyltransferase domain-containing protein</fullName>
    </recommendedName>
</protein>
<evidence type="ECO:0000313" key="5">
    <source>
        <dbReference type="EMBL" id="KAL1795188.1"/>
    </source>
</evidence>
<evidence type="ECO:0000259" key="4">
    <source>
        <dbReference type="Pfam" id="PF13649"/>
    </source>
</evidence>
<dbReference type="InterPro" id="IPR023149">
    <property type="entry name" value="Trans_acon_MeTrfase_C"/>
</dbReference>
<dbReference type="RefSeq" id="XP_069305772.1">
    <property type="nucleotide sequence ID" value="XM_069453196.1"/>
</dbReference>
<evidence type="ECO:0000256" key="1">
    <source>
        <dbReference type="ARBA" id="ARBA00022603"/>
    </source>
</evidence>
<dbReference type="InterPro" id="IPR029063">
    <property type="entry name" value="SAM-dependent_MTases_sf"/>
</dbReference>
<feature type="compositionally biased region" description="Polar residues" evidence="3">
    <location>
        <begin position="57"/>
        <end position="70"/>
    </location>
</feature>
<comment type="caution">
    <text evidence="5">The sequence shown here is derived from an EMBL/GenBank/DDBJ whole genome shotgun (WGS) entry which is preliminary data.</text>
</comment>
<feature type="region of interest" description="Disordered" evidence="3">
    <location>
        <begin position="34"/>
        <end position="70"/>
    </location>
</feature>
<keyword evidence="1" id="KW-0489">Methyltransferase</keyword>
<evidence type="ECO:0000313" key="6">
    <source>
        <dbReference type="Proteomes" id="UP001578633"/>
    </source>
</evidence>
<dbReference type="Proteomes" id="UP001578633">
    <property type="component" value="Chromosome 6"/>
</dbReference>
<sequence length="350" mass="39265">MTASTLRISQGLCTSSQSARLIATHSRIHIRSASTSTYPFSPRHTIISKPHHRDPSHANQYHVSPKMSSPEITKKDWSATQYLKFNNERTRAVYDLVAQIQPHITGPKPRIYDLGCGPGNSTKVLLDAFPSARITGMDSSPDMLEKANAEFSDKEAVNFVPGDLATFQADEKPDLLFSNAVFHWLRSPERIPTLVRLFESLERGSVLAIQVPDNYHEPSHRLMREVASQTHKSWSSSFSSTTIGDLADATRPDLDPIEAPSAFYNALIPHASHVNIWRTNYMHLLKDAGAIVEWVKGTGLQPYLNVIKTEVGKKGFLEEYERKLKTEYPELEDGKVLLGYPRLFVVAVKK</sequence>
<evidence type="ECO:0000256" key="3">
    <source>
        <dbReference type="SAM" id="MobiDB-lite"/>
    </source>
</evidence>
<keyword evidence="6" id="KW-1185">Reference proteome</keyword>
<dbReference type="Gene3D" id="3.40.50.150">
    <property type="entry name" value="Vaccinia Virus protein VP39"/>
    <property type="match status" value="1"/>
</dbReference>
<feature type="domain" description="Methyltransferase" evidence="4">
    <location>
        <begin position="111"/>
        <end position="203"/>
    </location>
</feature>
<reference evidence="5 6" key="1">
    <citation type="submission" date="2024-09" db="EMBL/GenBank/DDBJ databases">
        <title>T2T genomes of carrot and Alternaria dauci and their utility for understanding host-pathogen interaction during carrot leaf blight disease.</title>
        <authorList>
            <person name="Liu W."/>
            <person name="Xu S."/>
            <person name="Ou C."/>
            <person name="Liu X."/>
            <person name="Zhuang F."/>
            <person name="Deng X.W."/>
        </authorList>
    </citation>
    <scope>NUCLEOTIDE SEQUENCE [LARGE SCALE GENOMIC DNA]</scope>
    <source>
        <strain evidence="5 6">A2016</strain>
    </source>
</reference>
<dbReference type="PANTHER" id="PTHR43861:SF1">
    <property type="entry name" value="TRANS-ACONITATE 2-METHYLTRANSFERASE"/>
    <property type="match status" value="1"/>
</dbReference>
<keyword evidence="2" id="KW-0808">Transferase</keyword>
<dbReference type="SUPFAM" id="SSF53335">
    <property type="entry name" value="S-adenosyl-L-methionine-dependent methyltransferases"/>
    <property type="match status" value="1"/>
</dbReference>
<evidence type="ECO:0000256" key="2">
    <source>
        <dbReference type="ARBA" id="ARBA00022679"/>
    </source>
</evidence>
<organism evidence="5 6">
    <name type="scientific">Alternaria dauci</name>
    <dbReference type="NCBI Taxonomy" id="48095"/>
    <lineage>
        <taxon>Eukaryota</taxon>
        <taxon>Fungi</taxon>
        <taxon>Dikarya</taxon>
        <taxon>Ascomycota</taxon>
        <taxon>Pezizomycotina</taxon>
        <taxon>Dothideomycetes</taxon>
        <taxon>Pleosporomycetidae</taxon>
        <taxon>Pleosporales</taxon>
        <taxon>Pleosporineae</taxon>
        <taxon>Pleosporaceae</taxon>
        <taxon>Alternaria</taxon>
        <taxon>Alternaria sect. Porri</taxon>
    </lineage>
</organism>
<gene>
    <name evidence="5" type="ORF">ACET3X_007004</name>
</gene>
<dbReference type="InterPro" id="IPR041698">
    <property type="entry name" value="Methyltransf_25"/>
</dbReference>
<dbReference type="CDD" id="cd02440">
    <property type="entry name" value="AdoMet_MTases"/>
    <property type="match status" value="1"/>
</dbReference>
<dbReference type="GeneID" id="96087326"/>
<name>A0ABR3UFE5_9PLEO</name>
<dbReference type="EMBL" id="JBHGVX010000006">
    <property type="protein sequence ID" value="KAL1795188.1"/>
    <property type="molecule type" value="Genomic_DNA"/>
</dbReference>
<dbReference type="Gene3D" id="1.10.150.290">
    <property type="entry name" value="S-adenosyl-L-methionine-dependent methyltransferases"/>
    <property type="match status" value="1"/>
</dbReference>
<accession>A0ABR3UFE5</accession>
<dbReference type="Pfam" id="PF13649">
    <property type="entry name" value="Methyltransf_25"/>
    <property type="match status" value="1"/>
</dbReference>